<reference evidence="1 2" key="1">
    <citation type="submission" date="2015-11" db="EMBL/GenBank/DDBJ databases">
        <title>Draft Genome Sequence of the Strain BR 10423 (Rhizobium sp.) isolated from nodules of Mimosa pudica.</title>
        <authorList>
            <person name="Barauna A.C."/>
            <person name="Zilli J.E."/>
            <person name="Simoes-Araujo J.L."/>
            <person name="Reis V.M."/>
            <person name="James E.K."/>
            <person name="Reis F.B.Jr."/>
            <person name="Rouws L.F."/>
            <person name="Passos S.R."/>
            <person name="Gois S.R."/>
        </authorList>
    </citation>
    <scope>NUCLEOTIDE SEQUENCE [LARGE SCALE GENOMIC DNA]</scope>
    <source>
        <strain evidence="1 2">BR10423</strain>
    </source>
</reference>
<dbReference type="Proteomes" id="UP000068164">
    <property type="component" value="Unassembled WGS sequence"/>
</dbReference>
<dbReference type="AlphaFoldDB" id="A0A120FMQ0"/>
<proteinExistence type="predicted"/>
<name>A0A120FMQ0_9HYPH</name>
<dbReference type="EMBL" id="LNCD01000062">
    <property type="protein sequence ID" value="KWV54184.1"/>
    <property type="molecule type" value="Genomic_DNA"/>
</dbReference>
<comment type="caution">
    <text evidence="1">The sequence shown here is derived from an EMBL/GenBank/DDBJ whole genome shotgun (WGS) entry which is preliminary data.</text>
</comment>
<evidence type="ECO:0000313" key="2">
    <source>
        <dbReference type="Proteomes" id="UP000068164"/>
    </source>
</evidence>
<accession>A0A120FMQ0</accession>
<organism evidence="1 2">
    <name type="scientific">Rhizobium altiplani</name>
    <dbReference type="NCBI Taxonomy" id="1864509"/>
    <lineage>
        <taxon>Bacteria</taxon>
        <taxon>Pseudomonadati</taxon>
        <taxon>Pseudomonadota</taxon>
        <taxon>Alphaproteobacteria</taxon>
        <taxon>Hyphomicrobiales</taxon>
        <taxon>Rhizobiaceae</taxon>
        <taxon>Rhizobium/Agrobacterium group</taxon>
        <taxon>Rhizobium</taxon>
    </lineage>
</organism>
<sequence>MWAPAFEVICIPRPEEFSLIVDGYFQPTREYNSAFLAVMDKGHFSRIRPRLIALLEDLEISPEQVLANLFVGDRTLTDFHKFVR</sequence>
<protein>
    <submittedName>
        <fullName evidence="1">Uncharacterized protein</fullName>
    </submittedName>
</protein>
<keyword evidence="2" id="KW-1185">Reference proteome</keyword>
<gene>
    <name evidence="1" type="ORF">AS026_02650</name>
</gene>
<evidence type="ECO:0000313" key="1">
    <source>
        <dbReference type="EMBL" id="KWV54184.1"/>
    </source>
</evidence>